<sequence>MVNVVGDQAGQVDSLSYDENDPEVVGMIKELLETRIRPAIQDDGGDIDYCGFEDGQVLVKLRGSCDGCASSAVTLKNGIEGMLMHYIEEVKGVTQVLDEAEKVSELEFAKFEEKLLGSRKGPDEKQQENVGA</sequence>
<dbReference type="InterPro" id="IPR001075">
    <property type="entry name" value="NIF_FeS_clus_asmbl_NifU_C"/>
</dbReference>
<dbReference type="OrthoDB" id="565552at2759"/>
<protein>
    <submittedName>
        <fullName evidence="3">Putative NifU-like protein</fullName>
    </submittedName>
</protein>
<reference evidence="3 4" key="1">
    <citation type="journal article" date="2012" name="Eukaryot. Cell">
        <title>Genome sequence of the fungus Glarea lozoyensis: the first genome sequence of a species from the Helotiaceae family.</title>
        <authorList>
            <person name="Youssar L."/>
            <person name="Gruening B.A."/>
            <person name="Erxleben A."/>
            <person name="Guenther S."/>
            <person name="Huettel W."/>
        </authorList>
    </citation>
    <scope>NUCLEOTIDE SEQUENCE [LARGE SCALE GENOMIC DNA]</scope>
    <source>
        <strain evidence="4">ATCC 74030 / MF5533</strain>
    </source>
</reference>
<name>H0EX42_GLAL7</name>
<dbReference type="SUPFAM" id="SSF117916">
    <property type="entry name" value="Fe-S cluster assembly (FSCA) domain-like"/>
    <property type="match status" value="1"/>
</dbReference>
<dbReference type="AlphaFoldDB" id="H0EX42"/>
<evidence type="ECO:0000313" key="3">
    <source>
        <dbReference type="EMBL" id="EHK96895.1"/>
    </source>
</evidence>
<evidence type="ECO:0000313" key="4">
    <source>
        <dbReference type="Proteomes" id="UP000005446"/>
    </source>
</evidence>
<evidence type="ECO:0000259" key="2">
    <source>
        <dbReference type="Pfam" id="PF01106"/>
    </source>
</evidence>
<dbReference type="GO" id="GO:0051536">
    <property type="term" value="F:iron-sulfur cluster binding"/>
    <property type="evidence" value="ECO:0007669"/>
    <property type="project" value="InterPro"/>
</dbReference>
<dbReference type="GO" id="GO:0016226">
    <property type="term" value="P:iron-sulfur cluster assembly"/>
    <property type="evidence" value="ECO:0007669"/>
    <property type="project" value="InterPro"/>
</dbReference>
<comment type="caution">
    <text evidence="3">The sequence shown here is derived from an EMBL/GenBank/DDBJ whole genome shotgun (WGS) entry which is preliminary data.</text>
</comment>
<gene>
    <name evidence="3" type="ORF">M7I_7367</name>
</gene>
<dbReference type="GO" id="GO:0005739">
    <property type="term" value="C:mitochondrion"/>
    <property type="evidence" value="ECO:0007669"/>
    <property type="project" value="TreeGrafter"/>
</dbReference>
<dbReference type="HOGENOM" id="CLU_060555_3_0_1"/>
<accession>H0EX42</accession>
<proteinExistence type="inferred from homology"/>
<dbReference type="FunFam" id="3.30.300.130:FF:000001">
    <property type="entry name" value="NFU1 iron-sulfur cluster scaffold"/>
    <property type="match status" value="1"/>
</dbReference>
<dbReference type="InParanoid" id="H0EX42"/>
<dbReference type="Pfam" id="PF01106">
    <property type="entry name" value="NifU"/>
    <property type="match status" value="1"/>
</dbReference>
<dbReference type="EMBL" id="AGUE01000216">
    <property type="protein sequence ID" value="EHK96895.1"/>
    <property type="molecule type" value="Genomic_DNA"/>
</dbReference>
<evidence type="ECO:0000256" key="1">
    <source>
        <dbReference type="ARBA" id="ARBA00006420"/>
    </source>
</evidence>
<comment type="similarity">
    <text evidence="1">Belongs to the NifU family.</text>
</comment>
<dbReference type="Gene3D" id="3.30.300.130">
    <property type="entry name" value="Fe-S cluster assembly (FSCA)"/>
    <property type="match status" value="1"/>
</dbReference>
<dbReference type="PANTHER" id="PTHR11178:SF1">
    <property type="entry name" value="NFU1 IRON-SULFUR CLUSTER SCAFFOLD HOMOLOG, MITOCHONDRIAL"/>
    <property type="match status" value="1"/>
</dbReference>
<dbReference type="Proteomes" id="UP000005446">
    <property type="component" value="Unassembled WGS sequence"/>
</dbReference>
<dbReference type="GO" id="GO:0005506">
    <property type="term" value="F:iron ion binding"/>
    <property type="evidence" value="ECO:0007669"/>
    <property type="project" value="InterPro"/>
</dbReference>
<keyword evidence="4" id="KW-1185">Reference proteome</keyword>
<organism evidence="3 4">
    <name type="scientific">Glarea lozoyensis (strain ATCC 74030 / MF5533)</name>
    <dbReference type="NCBI Taxonomy" id="1104152"/>
    <lineage>
        <taxon>Eukaryota</taxon>
        <taxon>Fungi</taxon>
        <taxon>Dikarya</taxon>
        <taxon>Ascomycota</taxon>
        <taxon>Pezizomycotina</taxon>
        <taxon>Leotiomycetes</taxon>
        <taxon>Helotiales</taxon>
        <taxon>Helotiaceae</taxon>
        <taxon>Glarea</taxon>
    </lineage>
</organism>
<feature type="domain" description="NIF system FeS cluster assembly NifU C-terminal" evidence="2">
    <location>
        <begin position="28"/>
        <end position="93"/>
    </location>
</feature>
<dbReference type="InterPro" id="IPR034904">
    <property type="entry name" value="FSCA_dom_sf"/>
</dbReference>
<dbReference type="PANTHER" id="PTHR11178">
    <property type="entry name" value="IRON-SULFUR CLUSTER SCAFFOLD PROTEIN NFU-RELATED"/>
    <property type="match status" value="1"/>
</dbReference>